<evidence type="ECO:0000256" key="3">
    <source>
        <dbReference type="SAM" id="MobiDB-lite"/>
    </source>
</evidence>
<keyword evidence="7" id="KW-1185">Reference proteome</keyword>
<evidence type="ECO:0000256" key="2">
    <source>
        <dbReference type="PROSITE-ProRule" id="PRU00042"/>
    </source>
</evidence>
<protein>
    <recommendedName>
        <fullName evidence="8">Broad-complex</fullName>
    </recommendedName>
</protein>
<keyword evidence="1" id="KW-0539">Nucleus</keyword>
<dbReference type="PROSITE" id="PS50157">
    <property type="entry name" value="ZINC_FINGER_C2H2_2"/>
    <property type="match status" value="2"/>
</dbReference>
<comment type="caution">
    <text evidence="6">The sequence shown here is derived from an EMBL/GenBank/DDBJ whole genome shotgun (WGS) entry which is preliminary data.</text>
</comment>
<keyword evidence="2" id="KW-0479">Metal-binding</keyword>
<feature type="region of interest" description="Disordered" evidence="3">
    <location>
        <begin position="154"/>
        <end position="192"/>
    </location>
</feature>
<name>A0AAV6V2G6_9ARAC</name>
<feature type="domain" description="C2H2-type" evidence="5">
    <location>
        <begin position="362"/>
        <end position="390"/>
    </location>
</feature>
<dbReference type="Proteomes" id="UP000827092">
    <property type="component" value="Unassembled WGS sequence"/>
</dbReference>
<dbReference type="PANTHER" id="PTHR23110">
    <property type="entry name" value="BTB DOMAIN TRANSCRIPTION FACTOR"/>
    <property type="match status" value="1"/>
</dbReference>
<dbReference type="SMART" id="SM00225">
    <property type="entry name" value="BTB"/>
    <property type="match status" value="1"/>
</dbReference>
<feature type="compositionally biased region" description="Basic and acidic residues" evidence="3">
    <location>
        <begin position="154"/>
        <end position="180"/>
    </location>
</feature>
<dbReference type="GO" id="GO:0048513">
    <property type="term" value="P:animal organ development"/>
    <property type="evidence" value="ECO:0007669"/>
    <property type="project" value="UniProtKB-ARBA"/>
</dbReference>
<evidence type="ECO:0000259" key="5">
    <source>
        <dbReference type="PROSITE" id="PS50157"/>
    </source>
</evidence>
<feature type="domain" description="BTB" evidence="4">
    <location>
        <begin position="57"/>
        <end position="122"/>
    </location>
</feature>
<dbReference type="AlphaFoldDB" id="A0AAV6V2G6"/>
<keyword evidence="2" id="KW-0862">Zinc</keyword>
<dbReference type="PANTHER" id="PTHR23110:SF109">
    <property type="entry name" value="FI07618P-RELATED"/>
    <property type="match status" value="1"/>
</dbReference>
<dbReference type="PROSITE" id="PS50097">
    <property type="entry name" value="BTB"/>
    <property type="match status" value="1"/>
</dbReference>
<dbReference type="Pfam" id="PF00651">
    <property type="entry name" value="BTB"/>
    <property type="match status" value="1"/>
</dbReference>
<evidence type="ECO:0000313" key="7">
    <source>
        <dbReference type="Proteomes" id="UP000827092"/>
    </source>
</evidence>
<dbReference type="EMBL" id="JAFNEN010000169">
    <property type="protein sequence ID" value="KAG8190977.1"/>
    <property type="molecule type" value="Genomic_DNA"/>
</dbReference>
<feature type="domain" description="C2H2-type" evidence="5">
    <location>
        <begin position="276"/>
        <end position="303"/>
    </location>
</feature>
<evidence type="ECO:0008006" key="8">
    <source>
        <dbReference type="Google" id="ProtNLM"/>
    </source>
</evidence>
<dbReference type="InterPro" id="IPR051095">
    <property type="entry name" value="Dros_DevTransReg"/>
</dbReference>
<evidence type="ECO:0000259" key="4">
    <source>
        <dbReference type="PROSITE" id="PS50097"/>
    </source>
</evidence>
<dbReference type="GO" id="GO:0003006">
    <property type="term" value="P:developmental process involved in reproduction"/>
    <property type="evidence" value="ECO:0007669"/>
    <property type="project" value="UniProtKB-ARBA"/>
</dbReference>
<dbReference type="SUPFAM" id="SSF54695">
    <property type="entry name" value="POZ domain"/>
    <property type="match status" value="1"/>
</dbReference>
<dbReference type="InterPro" id="IPR011333">
    <property type="entry name" value="SKP1/BTB/POZ_sf"/>
</dbReference>
<dbReference type="PROSITE" id="PS00028">
    <property type="entry name" value="ZINC_FINGER_C2H2_1"/>
    <property type="match status" value="3"/>
</dbReference>
<evidence type="ECO:0000313" key="6">
    <source>
        <dbReference type="EMBL" id="KAG8190977.1"/>
    </source>
</evidence>
<dbReference type="GO" id="GO:0005634">
    <property type="term" value="C:nucleus"/>
    <property type="evidence" value="ECO:0007669"/>
    <property type="project" value="TreeGrafter"/>
</dbReference>
<dbReference type="InterPro" id="IPR013087">
    <property type="entry name" value="Znf_C2H2_type"/>
</dbReference>
<accession>A0AAV6V2G6</accession>
<dbReference type="GO" id="GO:0008270">
    <property type="term" value="F:zinc ion binding"/>
    <property type="evidence" value="ECO:0007669"/>
    <property type="project" value="UniProtKB-KW"/>
</dbReference>
<proteinExistence type="predicted"/>
<dbReference type="Gene3D" id="3.30.160.60">
    <property type="entry name" value="Classic Zinc Finger"/>
    <property type="match status" value="1"/>
</dbReference>
<dbReference type="CDD" id="cd18315">
    <property type="entry name" value="BTB_POZ_BAB-like"/>
    <property type="match status" value="1"/>
</dbReference>
<reference evidence="6 7" key="1">
    <citation type="journal article" date="2022" name="Nat. Ecol. Evol.">
        <title>A masculinizing supergene underlies an exaggerated male reproductive morph in a spider.</title>
        <authorList>
            <person name="Hendrickx F."/>
            <person name="De Corte Z."/>
            <person name="Sonet G."/>
            <person name="Van Belleghem S.M."/>
            <person name="Kostlbacher S."/>
            <person name="Vangestel C."/>
        </authorList>
    </citation>
    <scope>NUCLEOTIDE SEQUENCE [LARGE SCALE GENOMIC DNA]</scope>
    <source>
        <strain evidence="6">W744_W776</strain>
    </source>
</reference>
<gene>
    <name evidence="6" type="ORF">JTE90_010836</name>
</gene>
<dbReference type="SMART" id="SM00355">
    <property type="entry name" value="ZnF_C2H2"/>
    <property type="match status" value="4"/>
</dbReference>
<organism evidence="6 7">
    <name type="scientific">Oedothorax gibbosus</name>
    <dbReference type="NCBI Taxonomy" id="931172"/>
    <lineage>
        <taxon>Eukaryota</taxon>
        <taxon>Metazoa</taxon>
        <taxon>Ecdysozoa</taxon>
        <taxon>Arthropoda</taxon>
        <taxon>Chelicerata</taxon>
        <taxon>Arachnida</taxon>
        <taxon>Araneae</taxon>
        <taxon>Araneomorphae</taxon>
        <taxon>Entelegynae</taxon>
        <taxon>Araneoidea</taxon>
        <taxon>Linyphiidae</taxon>
        <taxon>Erigoninae</taxon>
        <taxon>Oedothorax</taxon>
    </lineage>
</organism>
<dbReference type="GO" id="GO:0006357">
    <property type="term" value="P:regulation of transcription by RNA polymerase II"/>
    <property type="evidence" value="ECO:0007669"/>
    <property type="project" value="TreeGrafter"/>
</dbReference>
<sequence length="501" mass="56304">MRKVVESDFAGSLIGGLKKEIKMVEHVEEEYFCLKWSEHHSNMSSNFETFLRTEALCDVTIACDGLSIKAHKLVLSASSPFFHQLFLDNPSTNPIVILSDLKYSDLKTLIEFMYHGRVNVSENRLSAILKAAENLKIKGLGNYKELSSKSKDDFKEKTAQIHSDHSYVEESLDSDHKDSDFNPSKLMEQSMTTDDTGYAKKLFLENSPEHESYDKNIDYDSVHIQLPQSSQSPQGSPPLEENSNMCQAYQSFEGVGALQLESLSDSSKRGRKPGSRLCVVCKRVFHSESELEKHMDGHKSTSSFEDSTKSPVLLDLNETKPVTEKNLLKLPLLCSTCAYVMNTLSDAQSHLSSSPSCRTSQFKCLLCPKLFIWPATLMKHFREQHEGPGGITRVARRMWYFCDVCKKPLLSKHALSLHRSKFHGLNPAGSEENLDNCKRGRKRGTRVCGICKRTFLGSEYFAHVQTVHKNISLSDSSVDASTYMSESISMDNESNSTQSAT</sequence>
<keyword evidence="2" id="KW-0863">Zinc-finger</keyword>
<dbReference type="Gene3D" id="3.30.710.10">
    <property type="entry name" value="Potassium Channel Kv1.1, Chain A"/>
    <property type="match status" value="1"/>
</dbReference>
<evidence type="ECO:0000256" key="1">
    <source>
        <dbReference type="ARBA" id="ARBA00023242"/>
    </source>
</evidence>
<dbReference type="GO" id="GO:0048468">
    <property type="term" value="P:cell development"/>
    <property type="evidence" value="ECO:0007669"/>
    <property type="project" value="UniProtKB-ARBA"/>
</dbReference>
<dbReference type="InterPro" id="IPR000210">
    <property type="entry name" value="BTB/POZ_dom"/>
</dbReference>